<accession>A0ABQ6JR50</accession>
<sequence>MQPYRDAHADVGTGPQARGPALLQVDAETDPDAWLVRQVLDDPDGDHDWAITARVDLAASDALGEPAVEVLELTAL</sequence>
<dbReference type="EMBL" id="BSUZ01000001">
    <property type="protein sequence ID" value="GMA89170.1"/>
    <property type="molecule type" value="Genomic_DNA"/>
</dbReference>
<dbReference type="InterPro" id="IPR021904">
    <property type="entry name" value="DUF3516"/>
</dbReference>
<proteinExistence type="predicted"/>
<reference evidence="2" key="1">
    <citation type="journal article" date="2019" name="Int. J. Syst. Evol. Microbiol.">
        <title>The Global Catalogue of Microorganisms (GCM) 10K type strain sequencing project: providing services to taxonomists for standard genome sequencing and annotation.</title>
        <authorList>
            <consortium name="The Broad Institute Genomics Platform"/>
            <consortium name="The Broad Institute Genome Sequencing Center for Infectious Disease"/>
            <person name="Wu L."/>
            <person name="Ma J."/>
        </authorList>
    </citation>
    <scope>NUCLEOTIDE SEQUENCE [LARGE SCALE GENOMIC DNA]</scope>
    <source>
        <strain evidence="2">NBRC 108730</strain>
    </source>
</reference>
<dbReference type="Pfam" id="PF12029">
    <property type="entry name" value="DUF3516"/>
    <property type="match status" value="1"/>
</dbReference>
<gene>
    <name evidence="1" type="ORF">GCM10025868_44200</name>
</gene>
<protein>
    <submittedName>
        <fullName evidence="1">Uncharacterized protein</fullName>
    </submittedName>
</protein>
<name>A0ABQ6JR50_9ACTN</name>
<evidence type="ECO:0000313" key="2">
    <source>
        <dbReference type="Proteomes" id="UP001157017"/>
    </source>
</evidence>
<comment type="caution">
    <text evidence="1">The sequence shown here is derived from an EMBL/GenBank/DDBJ whole genome shotgun (WGS) entry which is preliminary data.</text>
</comment>
<organism evidence="1 2">
    <name type="scientific">Angustibacter aerolatus</name>
    <dbReference type="NCBI Taxonomy" id="1162965"/>
    <lineage>
        <taxon>Bacteria</taxon>
        <taxon>Bacillati</taxon>
        <taxon>Actinomycetota</taxon>
        <taxon>Actinomycetes</taxon>
        <taxon>Kineosporiales</taxon>
        <taxon>Kineosporiaceae</taxon>
    </lineage>
</organism>
<keyword evidence="2" id="KW-1185">Reference proteome</keyword>
<evidence type="ECO:0000313" key="1">
    <source>
        <dbReference type="EMBL" id="GMA89170.1"/>
    </source>
</evidence>
<dbReference type="Proteomes" id="UP001157017">
    <property type="component" value="Unassembled WGS sequence"/>
</dbReference>